<dbReference type="Gene3D" id="1.20.1560.10">
    <property type="entry name" value="ABC transporter type 1, transmembrane domain"/>
    <property type="match status" value="1"/>
</dbReference>
<keyword evidence="8" id="KW-0547">Nucleotide-binding</keyword>
<feature type="transmembrane region" description="Helical" evidence="5">
    <location>
        <begin position="42"/>
        <end position="63"/>
    </location>
</feature>
<reference evidence="8" key="1">
    <citation type="submission" date="2016-10" db="EMBL/GenBank/DDBJ databases">
        <title>Sequence of Gallionella enrichment culture.</title>
        <authorList>
            <person name="Poehlein A."/>
            <person name="Muehling M."/>
            <person name="Daniel R."/>
        </authorList>
    </citation>
    <scope>NUCLEOTIDE SEQUENCE</scope>
</reference>
<evidence type="ECO:0000256" key="3">
    <source>
        <dbReference type="ARBA" id="ARBA00022989"/>
    </source>
</evidence>
<proteinExistence type="predicted"/>
<feature type="domain" description="ABC transporter" evidence="6">
    <location>
        <begin position="383"/>
        <end position="624"/>
    </location>
</feature>
<keyword evidence="2 5" id="KW-0812">Transmembrane</keyword>
<name>A0A1J5SYN7_9ZZZZ</name>
<dbReference type="AlphaFoldDB" id="A0A1J5SYN7"/>
<dbReference type="PROSITE" id="PS50929">
    <property type="entry name" value="ABC_TM1F"/>
    <property type="match status" value="1"/>
</dbReference>
<dbReference type="GO" id="GO:0140359">
    <property type="term" value="F:ABC-type transporter activity"/>
    <property type="evidence" value="ECO:0007669"/>
    <property type="project" value="InterPro"/>
</dbReference>
<feature type="transmembrane region" description="Helical" evidence="5">
    <location>
        <begin position="157"/>
        <end position="179"/>
    </location>
</feature>
<feature type="transmembrane region" description="Helical" evidence="5">
    <location>
        <begin position="199"/>
        <end position="219"/>
    </location>
</feature>
<dbReference type="Pfam" id="PF06472">
    <property type="entry name" value="ABC_membrane_2"/>
    <property type="match status" value="1"/>
</dbReference>
<evidence type="ECO:0000256" key="5">
    <source>
        <dbReference type="SAM" id="Phobius"/>
    </source>
</evidence>
<dbReference type="GO" id="GO:0016887">
    <property type="term" value="F:ATP hydrolysis activity"/>
    <property type="evidence" value="ECO:0007669"/>
    <property type="project" value="InterPro"/>
</dbReference>
<dbReference type="InterPro" id="IPR036640">
    <property type="entry name" value="ABC1_TM_sf"/>
</dbReference>
<dbReference type="SUPFAM" id="SSF90123">
    <property type="entry name" value="ABC transporter transmembrane region"/>
    <property type="match status" value="1"/>
</dbReference>
<dbReference type="InterPro" id="IPR011527">
    <property type="entry name" value="ABC1_TM_dom"/>
</dbReference>
<evidence type="ECO:0000259" key="6">
    <source>
        <dbReference type="PROSITE" id="PS50893"/>
    </source>
</evidence>
<sequence>MGQSSSTAAQATAALQPTFLKRFGRLAGAYWSSEAKWKVRGMTAALVVLTVAQVVSPILMNIWNQKLFDSLEQRAIGHIPMLILALGGIILANALVTSTHLNIKRRLQMGWRQWLVRTVLDEWMREGRHYQVGFMPGEHDNPDGRIAEDIRVTTENAIGLAHSLFYCILLLVSFTKILWSLSGEASIDWGDVSISIPGHLVWIALLYAAVGSAIAMLLGRPLVRAVNNRQTCEANFRFGLVRVREHSEAVALLHGEPDERRRFTELFLDVASAWHRQTRALVEIFLFSSSYSVLSNVFPVLIASPSFISGAITLGGLMQTAQAFQQMEAALSWPVDNLSTLAEWKASVERVLGLHEALQTLDEEIASAGHKRIQVARGARAVLTFRDLTVSSPREEVAIQGYSAEFHPGEHVLISGDSGAALKLFKVVAGLWPWGRGQVELPNDGAIFFMPQRPYLPIGRLRSAVSYPAGPDAFSDEVLAAALERVGLDGLIPRLNTTEPWDKILTAAEQQRLGFARLLLHRPGWIFIQEATDALDPVSEADFMQLLHEEFQEATVLTVGHHSGLDSYFHRKLVLVKAEQGPVLITDRRKTDRSGGTKRGQPRFYDRMLGLLKKSAPPTPPPGR</sequence>
<protein>
    <submittedName>
        <fullName evidence="8">Inner membrane ABC transporter ATP-binding protein YddA</fullName>
    </submittedName>
</protein>
<feature type="domain" description="ABC transmembrane type-1" evidence="7">
    <location>
        <begin position="41"/>
        <end position="343"/>
    </location>
</feature>
<keyword evidence="4 5" id="KW-0472">Membrane</keyword>
<dbReference type="InterPro" id="IPR003439">
    <property type="entry name" value="ABC_transporter-like_ATP-bd"/>
</dbReference>
<dbReference type="CDD" id="cd03223">
    <property type="entry name" value="ABCD_peroxisomal_ALDP"/>
    <property type="match status" value="1"/>
</dbReference>
<keyword evidence="8" id="KW-0067">ATP-binding</keyword>
<dbReference type="InterPro" id="IPR027417">
    <property type="entry name" value="P-loop_NTPase"/>
</dbReference>
<dbReference type="EMBL" id="MLJW01000028">
    <property type="protein sequence ID" value="OIR09152.1"/>
    <property type="molecule type" value="Genomic_DNA"/>
</dbReference>
<keyword evidence="3 5" id="KW-1133">Transmembrane helix</keyword>
<feature type="transmembrane region" description="Helical" evidence="5">
    <location>
        <begin position="75"/>
        <end position="96"/>
    </location>
</feature>
<comment type="caution">
    <text evidence="8">The sequence shown here is derived from an EMBL/GenBank/DDBJ whole genome shotgun (WGS) entry which is preliminary data.</text>
</comment>
<keyword evidence="1" id="KW-0813">Transport</keyword>
<organism evidence="8">
    <name type="scientific">mine drainage metagenome</name>
    <dbReference type="NCBI Taxonomy" id="410659"/>
    <lineage>
        <taxon>unclassified sequences</taxon>
        <taxon>metagenomes</taxon>
        <taxon>ecological metagenomes</taxon>
    </lineage>
</organism>
<dbReference type="PANTHER" id="PTHR11384">
    <property type="entry name" value="ATP-BINDING CASSETTE, SUB-FAMILY D MEMBER"/>
    <property type="match status" value="1"/>
</dbReference>
<evidence type="ECO:0000256" key="1">
    <source>
        <dbReference type="ARBA" id="ARBA00022448"/>
    </source>
</evidence>
<evidence type="ECO:0000256" key="4">
    <source>
        <dbReference type="ARBA" id="ARBA00023136"/>
    </source>
</evidence>
<evidence type="ECO:0000259" key="7">
    <source>
        <dbReference type="PROSITE" id="PS50929"/>
    </source>
</evidence>
<evidence type="ECO:0000256" key="2">
    <source>
        <dbReference type="ARBA" id="ARBA00022692"/>
    </source>
</evidence>
<dbReference type="SUPFAM" id="SSF52540">
    <property type="entry name" value="P-loop containing nucleoside triphosphate hydrolases"/>
    <property type="match status" value="1"/>
</dbReference>
<dbReference type="PANTHER" id="PTHR11384:SF59">
    <property type="entry name" value="LYSOSOMAL COBALAMIN TRANSPORTER ABCD4"/>
    <property type="match status" value="1"/>
</dbReference>
<dbReference type="Gene3D" id="3.40.50.300">
    <property type="entry name" value="P-loop containing nucleotide triphosphate hydrolases"/>
    <property type="match status" value="1"/>
</dbReference>
<accession>A0A1J5SYN7</accession>
<dbReference type="GO" id="GO:0005524">
    <property type="term" value="F:ATP binding"/>
    <property type="evidence" value="ECO:0007669"/>
    <property type="project" value="UniProtKB-KW"/>
</dbReference>
<dbReference type="PROSITE" id="PS50893">
    <property type="entry name" value="ABC_TRANSPORTER_2"/>
    <property type="match status" value="1"/>
</dbReference>
<dbReference type="GO" id="GO:0005886">
    <property type="term" value="C:plasma membrane"/>
    <property type="evidence" value="ECO:0007669"/>
    <property type="project" value="TreeGrafter"/>
</dbReference>
<evidence type="ECO:0000313" key="8">
    <source>
        <dbReference type="EMBL" id="OIR09152.1"/>
    </source>
</evidence>
<dbReference type="InterPro" id="IPR050835">
    <property type="entry name" value="ABC_transporter_sub-D"/>
</dbReference>
<gene>
    <name evidence="8" type="primary">yddA</name>
    <name evidence="8" type="ORF">GALL_87590</name>
</gene>